<dbReference type="AlphaFoldDB" id="A0A2R4X1Z3"/>
<dbReference type="Pfam" id="PF01408">
    <property type="entry name" value="GFO_IDH_MocA"/>
    <property type="match status" value="1"/>
</dbReference>
<keyword evidence="1" id="KW-0560">Oxidoreductase</keyword>
<evidence type="ECO:0000313" key="3">
    <source>
        <dbReference type="EMBL" id="AWB27819.1"/>
    </source>
</evidence>
<feature type="domain" description="Gfo/Idh/MocA-like oxidoreductase N-terminal" evidence="2">
    <location>
        <begin position="20"/>
        <end position="135"/>
    </location>
</feature>
<protein>
    <submittedName>
        <fullName evidence="3">Glucose-fructose oxidoreductase</fullName>
    </submittedName>
</protein>
<dbReference type="PANTHER" id="PTHR43818:SF11">
    <property type="entry name" value="BCDNA.GH03377"/>
    <property type="match status" value="1"/>
</dbReference>
<dbReference type="GO" id="GO:0016491">
    <property type="term" value="F:oxidoreductase activity"/>
    <property type="evidence" value="ECO:0007669"/>
    <property type="project" value="UniProtKB-KW"/>
</dbReference>
<dbReference type="GO" id="GO:0000166">
    <property type="term" value="F:nucleotide binding"/>
    <property type="evidence" value="ECO:0007669"/>
    <property type="project" value="InterPro"/>
</dbReference>
<accession>A0A2R4X1Z3</accession>
<evidence type="ECO:0000259" key="2">
    <source>
        <dbReference type="Pfam" id="PF01408"/>
    </source>
</evidence>
<dbReference type="EMBL" id="CP028858">
    <property type="protein sequence ID" value="AWB27819.1"/>
    <property type="molecule type" value="Genomic_DNA"/>
</dbReference>
<organism evidence="3 4">
    <name type="scientific">Halococcoides cellulosivorans</name>
    <dbReference type="NCBI Taxonomy" id="1679096"/>
    <lineage>
        <taxon>Archaea</taxon>
        <taxon>Methanobacteriati</taxon>
        <taxon>Methanobacteriota</taxon>
        <taxon>Stenosarchaea group</taxon>
        <taxon>Halobacteria</taxon>
        <taxon>Halobacteriales</taxon>
        <taxon>Haloarculaceae</taxon>
        <taxon>Halococcoides</taxon>
    </lineage>
</organism>
<dbReference type="InterPro" id="IPR036291">
    <property type="entry name" value="NAD(P)-bd_dom_sf"/>
</dbReference>
<dbReference type="SUPFAM" id="SSF55347">
    <property type="entry name" value="Glyceraldehyde-3-phosphate dehydrogenase-like, C-terminal domain"/>
    <property type="match status" value="1"/>
</dbReference>
<keyword evidence="4" id="KW-1185">Reference proteome</keyword>
<dbReference type="GeneID" id="36512621"/>
<evidence type="ECO:0000313" key="4">
    <source>
        <dbReference type="Proteomes" id="UP000244727"/>
    </source>
</evidence>
<dbReference type="Gene3D" id="3.30.360.10">
    <property type="entry name" value="Dihydrodipicolinate Reductase, domain 2"/>
    <property type="match status" value="1"/>
</dbReference>
<dbReference type="Gene3D" id="3.40.50.720">
    <property type="entry name" value="NAD(P)-binding Rossmann-like Domain"/>
    <property type="match status" value="1"/>
</dbReference>
<dbReference type="SUPFAM" id="SSF51735">
    <property type="entry name" value="NAD(P)-binding Rossmann-fold domains"/>
    <property type="match status" value="1"/>
</dbReference>
<proteinExistence type="predicted"/>
<dbReference type="RefSeq" id="WP_108382550.1">
    <property type="nucleotide sequence ID" value="NZ_CP028858.1"/>
</dbReference>
<sequence length="353" mass="38280">MTRVAIVGTGENPDEPDRTGYAMAYRHADAYAAIDDCDLVAAVDRVPGRVKSFARQHGLSGDGVFTEHERMLDVIEPDLVSVCTPPSTHADIVVDCAEAGVPAVHCEKPMAHTWGASRRMARVADREGTRLTFNHQRRFAAAVQEAQALIDEGIVGSVVRVEAAAPTLFDYGTHSVDLVGAFVGERDPEWVFGQVDPRDAKRYFGVFNASQALAQWRYSSGVEALIATGEAAGPGLIGAHHRIVGADGVIELGVGYPDEEAADRHRYRVDGGDWQTFETDESIHSDAAIERALRNVVETLSTDTPSPLGVENALRATKLVFGTYESARRTERVTFPLQIDDNPLAAMVADRRA</sequence>
<evidence type="ECO:0000256" key="1">
    <source>
        <dbReference type="ARBA" id="ARBA00023002"/>
    </source>
</evidence>
<reference evidence="3 4" key="1">
    <citation type="submission" date="2018-04" db="EMBL/GenBank/DDBJ databases">
        <title>Halococcoides cellulosivorans gen. nov., sp. nov., an extremely halophilic cellulose-utilizing haloarchaeon from hypersaline lakes.</title>
        <authorList>
            <person name="Sorokin D.Y."/>
            <person name="Toshchakov S.V."/>
            <person name="Samarov N.I."/>
            <person name="Korzhenkov A."/>
            <person name="Kublanov I.V."/>
        </authorList>
    </citation>
    <scope>NUCLEOTIDE SEQUENCE [LARGE SCALE GENOMIC DNA]</scope>
    <source>
        <strain evidence="3 4">HArcel1</strain>
    </source>
</reference>
<dbReference type="InterPro" id="IPR050463">
    <property type="entry name" value="Gfo/Idh/MocA_oxidrdct_glycsds"/>
</dbReference>
<gene>
    <name evidence="3" type="ORF">HARCEL1_08900</name>
</gene>
<name>A0A2R4X1Z3_9EURY</name>
<dbReference type="InterPro" id="IPR000683">
    <property type="entry name" value="Gfo/Idh/MocA-like_OxRdtase_N"/>
</dbReference>
<dbReference type="KEGG" id="harc:HARCEL1_08900"/>
<dbReference type="PANTHER" id="PTHR43818">
    <property type="entry name" value="BCDNA.GH03377"/>
    <property type="match status" value="1"/>
</dbReference>
<dbReference type="Proteomes" id="UP000244727">
    <property type="component" value="Chromosome"/>
</dbReference>